<organism evidence="1 2">
    <name type="scientific">Kribbella hippodromi</name>
    <dbReference type="NCBI Taxonomy" id="434347"/>
    <lineage>
        <taxon>Bacteria</taxon>
        <taxon>Bacillati</taxon>
        <taxon>Actinomycetota</taxon>
        <taxon>Actinomycetes</taxon>
        <taxon>Propionibacteriales</taxon>
        <taxon>Kribbellaceae</taxon>
        <taxon>Kribbella</taxon>
    </lineage>
</organism>
<dbReference type="Proteomes" id="UP001501705">
    <property type="component" value="Unassembled WGS sequence"/>
</dbReference>
<dbReference type="RefSeq" id="WP_344234780.1">
    <property type="nucleotide sequence ID" value="NZ_BAAAPH010000011.1"/>
</dbReference>
<protein>
    <recommendedName>
        <fullName evidence="3">Transcriptional regulator</fullName>
    </recommendedName>
</protein>
<dbReference type="EMBL" id="BAAAPH010000011">
    <property type="protein sequence ID" value="GAA1576734.1"/>
    <property type="molecule type" value="Genomic_DNA"/>
</dbReference>
<comment type="caution">
    <text evidence="1">The sequence shown here is derived from an EMBL/GenBank/DDBJ whole genome shotgun (WGS) entry which is preliminary data.</text>
</comment>
<evidence type="ECO:0008006" key="3">
    <source>
        <dbReference type="Google" id="ProtNLM"/>
    </source>
</evidence>
<sequence>MSEVGSGAVGIAERRIGATDWGRYERLSGSAAGLGEVLLSLLDADREGAGAARDHLENEVVPQANLYGAAEPVITVSAASLADPRPQWVRIVVLDLMFVILSGAPTLEEVERGNGALLEHCVARVRESAWLIAREALTDVACYDAALDVLDIADADKKVSEFIRLAGQGKP</sequence>
<evidence type="ECO:0000313" key="2">
    <source>
        <dbReference type="Proteomes" id="UP001501705"/>
    </source>
</evidence>
<name>A0ABN2DJN8_9ACTN</name>
<reference evidence="1 2" key="1">
    <citation type="journal article" date="2019" name="Int. J. Syst. Evol. Microbiol.">
        <title>The Global Catalogue of Microorganisms (GCM) 10K type strain sequencing project: providing services to taxonomists for standard genome sequencing and annotation.</title>
        <authorList>
            <consortium name="The Broad Institute Genomics Platform"/>
            <consortium name="The Broad Institute Genome Sequencing Center for Infectious Disease"/>
            <person name="Wu L."/>
            <person name="Ma J."/>
        </authorList>
    </citation>
    <scope>NUCLEOTIDE SEQUENCE [LARGE SCALE GENOMIC DNA]</scope>
    <source>
        <strain evidence="1 2">JCM 15572</strain>
    </source>
</reference>
<keyword evidence="2" id="KW-1185">Reference proteome</keyword>
<proteinExistence type="predicted"/>
<evidence type="ECO:0000313" key="1">
    <source>
        <dbReference type="EMBL" id="GAA1576734.1"/>
    </source>
</evidence>
<gene>
    <name evidence="1" type="ORF">GCM10009804_36690</name>
</gene>
<accession>A0ABN2DJN8</accession>